<dbReference type="VEuPathDB" id="TriTrypDB:Tb927.9.17850"/>
<feature type="compositionally biased region" description="Basic and acidic residues" evidence="1">
    <location>
        <begin position="419"/>
        <end position="434"/>
    </location>
</feature>
<feature type="chain" id="PRO_5013387410" evidence="2">
    <location>
        <begin position="35"/>
        <end position="442"/>
    </location>
</feature>
<feature type="region of interest" description="Disordered" evidence="1">
    <location>
        <begin position="419"/>
        <end position="442"/>
    </location>
</feature>
<dbReference type="EMBL" id="KY404564">
    <property type="protein sequence ID" value="ARB50815.1"/>
    <property type="molecule type" value="Genomic_DNA"/>
</dbReference>
<sequence length="442" mass="48486">MMECVRVEQPDAREPTRRTAVFLFLLASFTGSNASPIETNDELADAVNSVCHEQLYLEELVKLLKQGNDKRTMNLNQISAGAQKYKIAAGIADTMDKRCLYMALHHKFRRLHQEQKARVRQANNDVEAAMLAISEHIGVLKATTALAKTTLKLDTGNVHGNGGSSSSSIRIQLETESGTTELCDKVTKLSQISPQHPAIKPHKLKEIKLTDRKQLIKNLFKQHITLGTLTSCSSAAGYSSTFTTAINGCTGKGSKTLTGAQADSKPEYTDTSTALFKQHDPDKECQQPPLTEHAELDDNKNLQHHLCKALKAHSITVNTPTGLSGGALKDDEKLRVDVRNCMPALQGVKDNNNAEHNKAVVIEFIRSGYGTDANKFPESIQTPLSTMKASVRTASQTEKKGENRITTEEATAALSDVEGIRNTRKVETQKKREPTVTADQNK</sequence>
<organism evidence="3">
    <name type="scientific">Trypanosoma brucei</name>
    <dbReference type="NCBI Taxonomy" id="5691"/>
    <lineage>
        <taxon>Eukaryota</taxon>
        <taxon>Discoba</taxon>
        <taxon>Euglenozoa</taxon>
        <taxon>Kinetoplastea</taxon>
        <taxon>Metakinetoplastina</taxon>
        <taxon>Trypanosomatida</taxon>
        <taxon>Trypanosomatidae</taxon>
        <taxon>Trypanosoma</taxon>
    </lineage>
</organism>
<evidence type="ECO:0000256" key="2">
    <source>
        <dbReference type="SAM" id="SignalP"/>
    </source>
</evidence>
<evidence type="ECO:0000313" key="3">
    <source>
        <dbReference type="EMBL" id="ARB50815.1"/>
    </source>
</evidence>
<name>A0A1V0FZL4_9TRYP</name>
<protein>
    <submittedName>
        <fullName evidence="3">Variant surface glycoprotein</fullName>
    </submittedName>
</protein>
<reference evidence="3" key="1">
    <citation type="submission" date="2016-12" db="EMBL/GenBank/DDBJ databases">
        <title>Extending the VSGnome of Trypanosoma brucei strain TREU927.</title>
        <authorList>
            <person name="Cross G.A."/>
        </authorList>
    </citation>
    <scope>NUCLEOTIDE SEQUENCE</scope>
    <source>
        <strain evidence="3">Tb927.99.1538</strain>
    </source>
</reference>
<dbReference type="VEuPathDB" id="TriTrypDB:Tb427_000184600"/>
<dbReference type="AlphaFoldDB" id="A0A1V0FZL4"/>
<proteinExistence type="predicted"/>
<evidence type="ECO:0000256" key="1">
    <source>
        <dbReference type="SAM" id="MobiDB-lite"/>
    </source>
</evidence>
<accession>A0A1V0FZL4</accession>
<keyword evidence="2" id="KW-0732">Signal</keyword>
<dbReference type="VEuPathDB" id="TriTrypDB:Tb1125.9.17850"/>
<feature type="signal peptide" evidence="2">
    <location>
        <begin position="1"/>
        <end position="34"/>
    </location>
</feature>